<dbReference type="SMART" id="SM00436">
    <property type="entry name" value="TOP1Bc"/>
    <property type="match status" value="1"/>
</dbReference>
<dbReference type="InterPro" id="IPR006171">
    <property type="entry name" value="TOPRIM_dom"/>
</dbReference>
<dbReference type="SMART" id="SM00493">
    <property type="entry name" value="TOPRIM"/>
    <property type="match status" value="1"/>
</dbReference>
<dbReference type="InterPro" id="IPR000380">
    <property type="entry name" value="Topo_IA"/>
</dbReference>
<comment type="catalytic activity">
    <reaction evidence="2">
        <text>ATP-independent breakage of single-stranded DNA, followed by passage and rejoining.</text>
        <dbReference type="EC" id="5.6.2.1"/>
    </reaction>
</comment>
<comment type="similarity">
    <text evidence="2">Belongs to the type IA topoisomerase family.</text>
</comment>
<comment type="function">
    <text evidence="2">Introduces a single-strand break via transesterification at a target site in duplex DNA. Releases the supercoiling and torsional tension of DNA introduced during the DNA replication and transcription by transiently cleaving and rejoining one strand of the DNA duplex. The scissile phosphodiester is attacked by the catalytic tyrosine of the enzyme, resulting in the formation of a DNA-(5'-phosphotyrosyl)-enzyme intermediate and the expulsion of a 3'-OH DNA strand.</text>
</comment>
<gene>
    <name evidence="4" type="ORF">H671_21585</name>
</gene>
<dbReference type="Gene3D" id="3.40.50.140">
    <property type="match status" value="1"/>
</dbReference>
<dbReference type="GO" id="GO:0006281">
    <property type="term" value="P:DNA repair"/>
    <property type="evidence" value="ECO:0007669"/>
    <property type="project" value="TreeGrafter"/>
</dbReference>
<dbReference type="EMBL" id="KE690407">
    <property type="protein sequence ID" value="ERE48419.1"/>
    <property type="molecule type" value="Genomic_DNA"/>
</dbReference>
<dbReference type="PRINTS" id="PR00417">
    <property type="entry name" value="PRTPISMRASEI"/>
</dbReference>
<dbReference type="EC" id="5.6.2.1" evidence="2"/>
<keyword evidence="2" id="KW-0238">DNA-binding</keyword>
<dbReference type="GO" id="GO:0006265">
    <property type="term" value="P:DNA topological change"/>
    <property type="evidence" value="ECO:0007669"/>
    <property type="project" value="InterPro"/>
</dbReference>
<protein>
    <recommendedName>
        <fullName evidence="2">DNA topoisomerase</fullName>
        <ecNumber evidence="2">5.6.2.1</ecNumber>
    </recommendedName>
</protein>
<organism evidence="4 5">
    <name type="scientific">Cricetulus griseus</name>
    <name type="common">Chinese hamster</name>
    <name type="synonym">Cricetulus barabensis griseus</name>
    <dbReference type="NCBI Taxonomy" id="10029"/>
    <lineage>
        <taxon>Eukaryota</taxon>
        <taxon>Metazoa</taxon>
        <taxon>Chordata</taxon>
        <taxon>Craniata</taxon>
        <taxon>Vertebrata</taxon>
        <taxon>Euteleostomi</taxon>
        <taxon>Mammalia</taxon>
        <taxon>Eutheria</taxon>
        <taxon>Euarchontoglires</taxon>
        <taxon>Glires</taxon>
        <taxon>Rodentia</taxon>
        <taxon>Myomorpha</taxon>
        <taxon>Muroidea</taxon>
        <taxon>Cricetidae</taxon>
        <taxon>Cricetinae</taxon>
        <taxon>Cricetulus</taxon>
    </lineage>
</organism>
<reference evidence="5" key="1">
    <citation type="journal article" date="2013" name="Nat. Biotechnol.">
        <title>Chinese hamster genome sequenced from sorted chromosomes.</title>
        <authorList>
            <person name="Brinkrolf K."/>
            <person name="Rupp O."/>
            <person name="Laux H."/>
            <person name="Kollin F."/>
            <person name="Ernst W."/>
            <person name="Linke B."/>
            <person name="Kofler R."/>
            <person name="Romand S."/>
            <person name="Hesse F."/>
            <person name="Budach W.E."/>
            <person name="Galosy S."/>
            <person name="Muller D."/>
            <person name="Noll T."/>
            <person name="Wienberg J."/>
            <person name="Jostock T."/>
            <person name="Leonard M."/>
            <person name="Grillari J."/>
            <person name="Tauch A."/>
            <person name="Goesmann A."/>
            <person name="Helk B."/>
            <person name="Mott J.E."/>
            <person name="Puhler A."/>
            <person name="Borth N."/>
        </authorList>
    </citation>
    <scope>NUCLEOTIDE SEQUENCE [LARGE SCALE GENOMIC DNA]</scope>
    <source>
        <strain evidence="5">17A/GY</strain>
    </source>
</reference>
<dbReference type="InterPro" id="IPR013824">
    <property type="entry name" value="Topo_IA_cen_sub1"/>
</dbReference>
<dbReference type="SUPFAM" id="SSF56712">
    <property type="entry name" value="Prokaryotic type I DNA topoisomerase"/>
    <property type="match status" value="1"/>
</dbReference>
<name>A0A061HTE1_CRIGR</name>
<sequence>MANNIQTLWIPEKPKVAKELVAAIARVKGAKVTNSATVVKDGFYKLSSGDVVCSVFGHMLQMAPPSRYFTKEQNADPMPHLPLVPNPFRFEPNYERNQDGSIQERGGKPVVSKRFVLLEKLIKQADVIVNGCDIDREGQLIFDELLAHVGRDPGGPKIKRASIVSMMPDALDESVIKLDLNSDKKWALRGDAAATRQKMDWLLGMNASMAYQAVTGIRTMSVGRVQTPVLAMVVRRDLEIENFKPQIYYVPIVIMADGTRMRWEKRHDAEGQPGFDANGRIIDLKLAQGIVEQIKAGLPGTVTIATQEEKK</sequence>
<dbReference type="PANTHER" id="PTHR11390">
    <property type="entry name" value="PROKARYOTIC DNA TOPOISOMERASE"/>
    <property type="match status" value="1"/>
</dbReference>
<dbReference type="InterPro" id="IPR003601">
    <property type="entry name" value="Topo_IA_2"/>
</dbReference>
<dbReference type="InterPro" id="IPR023405">
    <property type="entry name" value="Topo_IA_core_domain"/>
</dbReference>
<feature type="domain" description="Topo IA-type catalytic" evidence="3">
    <location>
        <begin position="186"/>
        <end position="311"/>
    </location>
</feature>
<evidence type="ECO:0000256" key="1">
    <source>
        <dbReference type="ARBA" id="ARBA00023235"/>
    </source>
</evidence>
<dbReference type="PANTHER" id="PTHR11390:SF21">
    <property type="entry name" value="DNA TOPOISOMERASE 3-ALPHA"/>
    <property type="match status" value="1"/>
</dbReference>
<dbReference type="GO" id="GO:0003917">
    <property type="term" value="F:DNA topoisomerase type I (single strand cut, ATP-independent) activity"/>
    <property type="evidence" value="ECO:0007669"/>
    <property type="project" value="UniProtKB-EC"/>
</dbReference>
<evidence type="ECO:0000259" key="3">
    <source>
        <dbReference type="PROSITE" id="PS52039"/>
    </source>
</evidence>
<dbReference type="AlphaFoldDB" id="A0A061HTE1"/>
<keyword evidence="1 2" id="KW-0413">Isomerase</keyword>
<dbReference type="PROSITE" id="PS52039">
    <property type="entry name" value="TOPO_IA_2"/>
    <property type="match status" value="1"/>
</dbReference>
<dbReference type="GO" id="GO:0006310">
    <property type="term" value="P:DNA recombination"/>
    <property type="evidence" value="ECO:0007669"/>
    <property type="project" value="TreeGrafter"/>
</dbReference>
<evidence type="ECO:0000256" key="2">
    <source>
        <dbReference type="RuleBase" id="RU362092"/>
    </source>
</evidence>
<dbReference type="GO" id="GO:0003677">
    <property type="term" value="F:DNA binding"/>
    <property type="evidence" value="ECO:0007669"/>
    <property type="project" value="UniProtKB-KW"/>
</dbReference>
<dbReference type="Gene3D" id="1.10.460.10">
    <property type="entry name" value="Topoisomerase I, domain 2"/>
    <property type="match status" value="1"/>
</dbReference>
<proteinExistence type="inferred from homology"/>
<accession>A0A061HTE1</accession>
<dbReference type="InterPro" id="IPR013497">
    <property type="entry name" value="Topo_IA_cen"/>
</dbReference>
<evidence type="ECO:0000313" key="4">
    <source>
        <dbReference type="EMBL" id="ERE48419.1"/>
    </source>
</evidence>
<dbReference type="Proteomes" id="UP000030759">
    <property type="component" value="Unassembled WGS sequence"/>
</dbReference>
<feature type="non-terminal residue" evidence="4">
    <location>
        <position position="311"/>
    </location>
</feature>
<evidence type="ECO:0000313" key="5">
    <source>
        <dbReference type="Proteomes" id="UP000030759"/>
    </source>
</evidence>
<keyword evidence="2" id="KW-0799">Topoisomerase</keyword>
<dbReference type="Pfam" id="PF01131">
    <property type="entry name" value="Topoisom_bac"/>
    <property type="match status" value="1"/>
</dbReference>